<keyword evidence="2 5" id="KW-0812">Transmembrane</keyword>
<feature type="transmembrane region" description="Helical" evidence="5">
    <location>
        <begin position="96"/>
        <end position="116"/>
    </location>
</feature>
<sequence>MDSPFSRTLTGLVFVVAGMLHFVVPGTYERIMPPYLPIHRELVYGSGAMEVLGGLGLLTGRTRAAAGVGLILLLVAVLPANVQMLIDARAAGKPSWWVALLWLRLPLQGVLAAWVWRVSRAGG</sequence>
<proteinExistence type="predicted"/>
<evidence type="ECO:0000313" key="6">
    <source>
        <dbReference type="EMBL" id="CAA9390679.1"/>
    </source>
</evidence>
<evidence type="ECO:0000256" key="1">
    <source>
        <dbReference type="ARBA" id="ARBA00004141"/>
    </source>
</evidence>
<dbReference type="PANTHER" id="PTHR36974:SF1">
    <property type="entry name" value="DOXX FAMILY MEMBRANE PROTEIN"/>
    <property type="match status" value="1"/>
</dbReference>
<feature type="transmembrane region" description="Helical" evidence="5">
    <location>
        <begin position="64"/>
        <end position="84"/>
    </location>
</feature>
<evidence type="ECO:0000256" key="5">
    <source>
        <dbReference type="SAM" id="Phobius"/>
    </source>
</evidence>
<feature type="transmembrane region" description="Helical" evidence="5">
    <location>
        <begin position="9"/>
        <end position="28"/>
    </location>
</feature>
<dbReference type="AlphaFoldDB" id="A0A6J4NK98"/>
<dbReference type="InterPro" id="IPR032808">
    <property type="entry name" value="DoxX"/>
</dbReference>
<keyword evidence="4 5" id="KW-0472">Membrane</keyword>
<evidence type="ECO:0000256" key="2">
    <source>
        <dbReference type="ARBA" id="ARBA00022692"/>
    </source>
</evidence>
<keyword evidence="3 5" id="KW-1133">Transmembrane helix</keyword>
<evidence type="ECO:0000256" key="4">
    <source>
        <dbReference type="ARBA" id="ARBA00023136"/>
    </source>
</evidence>
<reference evidence="6" key="1">
    <citation type="submission" date="2020-02" db="EMBL/GenBank/DDBJ databases">
        <authorList>
            <person name="Meier V. D."/>
        </authorList>
    </citation>
    <scope>NUCLEOTIDE SEQUENCE</scope>
    <source>
        <strain evidence="6">AVDCRST_MAG22</strain>
    </source>
</reference>
<protein>
    <recommendedName>
        <fullName evidence="7">Cytoplasmic membrane protein FsxA</fullName>
    </recommendedName>
</protein>
<dbReference type="PANTHER" id="PTHR36974">
    <property type="entry name" value="MEMBRANE PROTEIN-RELATED"/>
    <property type="match status" value="1"/>
</dbReference>
<comment type="subcellular location">
    <subcellularLocation>
        <location evidence="1">Membrane</location>
        <topology evidence="1">Multi-pass membrane protein</topology>
    </subcellularLocation>
</comment>
<dbReference type="Pfam" id="PF07681">
    <property type="entry name" value="DoxX"/>
    <property type="match status" value="1"/>
</dbReference>
<dbReference type="GO" id="GO:0016020">
    <property type="term" value="C:membrane"/>
    <property type="evidence" value="ECO:0007669"/>
    <property type="project" value="UniProtKB-SubCell"/>
</dbReference>
<gene>
    <name evidence="6" type="ORF">AVDCRST_MAG22-555</name>
</gene>
<organism evidence="6">
    <name type="scientific">uncultured Rubrobacteraceae bacterium</name>
    <dbReference type="NCBI Taxonomy" id="349277"/>
    <lineage>
        <taxon>Bacteria</taxon>
        <taxon>Bacillati</taxon>
        <taxon>Actinomycetota</taxon>
        <taxon>Rubrobacteria</taxon>
        <taxon>Rubrobacterales</taxon>
        <taxon>Rubrobacteraceae</taxon>
        <taxon>environmental samples</taxon>
    </lineage>
</organism>
<dbReference type="EMBL" id="CADCUV010000028">
    <property type="protein sequence ID" value="CAA9390679.1"/>
    <property type="molecule type" value="Genomic_DNA"/>
</dbReference>
<evidence type="ECO:0000256" key="3">
    <source>
        <dbReference type="ARBA" id="ARBA00022989"/>
    </source>
</evidence>
<name>A0A6J4NK98_9ACTN</name>
<accession>A0A6J4NK98</accession>
<evidence type="ECO:0008006" key="7">
    <source>
        <dbReference type="Google" id="ProtNLM"/>
    </source>
</evidence>